<sequence length="92" mass="10247">MSRVTDLLANSVRRVLLEEWDPIGIKGIPEAQDEYDSYVLKICGMLRADCSAEGLCKHLRWIETEQMGLDGDELHTSEIAKKLVGLDVSGDV</sequence>
<evidence type="ECO:0000313" key="2">
    <source>
        <dbReference type="Proteomes" id="UP000220629"/>
    </source>
</evidence>
<comment type="caution">
    <text evidence="1">The sequence shown here is derived from an EMBL/GenBank/DDBJ whole genome shotgun (WGS) entry which is preliminary data.</text>
</comment>
<dbReference type="Proteomes" id="UP000220629">
    <property type="component" value="Unassembled WGS sequence"/>
</dbReference>
<organism evidence="1 2">
    <name type="scientific">Burkholderia gladioli</name>
    <name type="common">Pseudomonas marginata</name>
    <name type="synonym">Phytomonas marginata</name>
    <dbReference type="NCBI Taxonomy" id="28095"/>
    <lineage>
        <taxon>Bacteria</taxon>
        <taxon>Pseudomonadati</taxon>
        <taxon>Pseudomonadota</taxon>
        <taxon>Betaproteobacteria</taxon>
        <taxon>Burkholderiales</taxon>
        <taxon>Burkholderiaceae</taxon>
        <taxon>Burkholderia</taxon>
    </lineage>
</organism>
<evidence type="ECO:0000313" key="1">
    <source>
        <dbReference type="EMBL" id="PEH36795.1"/>
    </source>
</evidence>
<protein>
    <submittedName>
        <fullName evidence="1">Uncharacterized protein</fullName>
    </submittedName>
</protein>
<dbReference type="AlphaFoldDB" id="A0A2A7S0G2"/>
<gene>
    <name evidence="1" type="ORF">CRM94_19505</name>
</gene>
<dbReference type="RefSeq" id="WP_098153558.1">
    <property type="nucleotide sequence ID" value="NZ_CADEPX010000007.1"/>
</dbReference>
<accession>A0A2A7S0G2</accession>
<name>A0A2A7S0G2_BURGA</name>
<proteinExistence type="predicted"/>
<reference evidence="2" key="1">
    <citation type="submission" date="2017-09" db="EMBL/GenBank/DDBJ databases">
        <title>FDA dAtabase for Regulatory Grade micrObial Sequences (FDA-ARGOS): Supporting development and validation of Infectious Disease Dx tests.</title>
        <authorList>
            <person name="Minogue T."/>
            <person name="Wolcott M."/>
            <person name="Wasieloski L."/>
            <person name="Aguilar W."/>
            <person name="Moore D."/>
            <person name="Tallon L."/>
            <person name="Sadzewicz L."/>
            <person name="Ott S."/>
            <person name="Zhao X."/>
            <person name="Nagaraj S."/>
            <person name="Vavikolanu K."/>
            <person name="Aluvathingal J."/>
            <person name="Nadendla S."/>
            <person name="Sichtig H."/>
        </authorList>
    </citation>
    <scope>NUCLEOTIDE SEQUENCE [LARGE SCALE GENOMIC DNA]</scope>
    <source>
        <strain evidence="2">FDAARGOS_390</strain>
    </source>
</reference>
<dbReference type="EMBL" id="PDDY01000004">
    <property type="protein sequence ID" value="PEH36795.1"/>
    <property type="molecule type" value="Genomic_DNA"/>
</dbReference>